<sequence>MVIVASLTLSQASAALAAPSCRFERWVTQLDKGANTYVASIGTDSELEAARNFRQQMQLYSRDQLLQQIDAADLGANKAPMLDFISARHHLLTLIQNDWPQMARRYGTDARFIQQSTAMTTFFAHTYCDPLDKDHLNDATQNDTFNGKIAAWVMISALGTILTGLGVWAILRSRKSKRKLENAPLPEFDLDATPEEDSASSAEEAFQ</sequence>
<feature type="transmembrane region" description="Helical" evidence="2">
    <location>
        <begin position="149"/>
        <end position="171"/>
    </location>
</feature>
<feature type="compositionally biased region" description="Acidic residues" evidence="1">
    <location>
        <begin position="188"/>
        <end position="198"/>
    </location>
</feature>
<keyword evidence="2" id="KW-0472">Membrane</keyword>
<organism evidence="4 5">
    <name type="scientific">Pacificibacter maritimus</name>
    <dbReference type="NCBI Taxonomy" id="762213"/>
    <lineage>
        <taxon>Bacteria</taxon>
        <taxon>Pseudomonadati</taxon>
        <taxon>Pseudomonadota</taxon>
        <taxon>Alphaproteobacteria</taxon>
        <taxon>Rhodobacterales</taxon>
        <taxon>Roseobacteraceae</taxon>
        <taxon>Pacificibacter</taxon>
    </lineage>
</organism>
<keyword evidence="2" id="KW-1133">Transmembrane helix</keyword>
<feature type="region of interest" description="Disordered" evidence="1">
    <location>
        <begin position="183"/>
        <end position="207"/>
    </location>
</feature>
<feature type="chain" id="PRO_5018199693" evidence="3">
    <location>
        <begin position="18"/>
        <end position="207"/>
    </location>
</feature>
<reference evidence="4 5" key="1">
    <citation type="submission" date="2018-11" db="EMBL/GenBank/DDBJ databases">
        <title>Genomic Encyclopedia of Type Strains, Phase IV (KMG-IV): sequencing the most valuable type-strain genomes for metagenomic binning, comparative biology and taxonomic classification.</title>
        <authorList>
            <person name="Goeker M."/>
        </authorList>
    </citation>
    <scope>NUCLEOTIDE SEQUENCE [LARGE SCALE GENOMIC DNA]</scope>
    <source>
        <strain evidence="4 5">DSM 104731</strain>
    </source>
</reference>
<evidence type="ECO:0000256" key="2">
    <source>
        <dbReference type="SAM" id="Phobius"/>
    </source>
</evidence>
<evidence type="ECO:0000256" key="1">
    <source>
        <dbReference type="SAM" id="MobiDB-lite"/>
    </source>
</evidence>
<evidence type="ECO:0000313" key="4">
    <source>
        <dbReference type="EMBL" id="RPE71280.1"/>
    </source>
</evidence>
<keyword evidence="3" id="KW-0732">Signal</keyword>
<accession>A0A3N4VBR8</accession>
<name>A0A3N4VBR8_9RHOB</name>
<dbReference type="EMBL" id="RKQK01000001">
    <property type="protein sequence ID" value="RPE71280.1"/>
    <property type="molecule type" value="Genomic_DNA"/>
</dbReference>
<protein>
    <submittedName>
        <fullName evidence="4">Uncharacterized protein</fullName>
    </submittedName>
</protein>
<keyword evidence="2" id="KW-0812">Transmembrane</keyword>
<gene>
    <name evidence="4" type="ORF">EDD53_0396</name>
</gene>
<feature type="signal peptide" evidence="3">
    <location>
        <begin position="1"/>
        <end position="17"/>
    </location>
</feature>
<proteinExistence type="predicted"/>
<dbReference type="AlphaFoldDB" id="A0A3N4VBR8"/>
<keyword evidence="5" id="KW-1185">Reference proteome</keyword>
<comment type="caution">
    <text evidence="4">The sequence shown here is derived from an EMBL/GenBank/DDBJ whole genome shotgun (WGS) entry which is preliminary data.</text>
</comment>
<evidence type="ECO:0000256" key="3">
    <source>
        <dbReference type="SAM" id="SignalP"/>
    </source>
</evidence>
<dbReference type="Proteomes" id="UP000269689">
    <property type="component" value="Unassembled WGS sequence"/>
</dbReference>
<evidence type="ECO:0000313" key="5">
    <source>
        <dbReference type="Proteomes" id="UP000269689"/>
    </source>
</evidence>